<sequence length="56" mass="6503">MKGGYESIVWIKDKDGKEYACYIDDINQDAHVIQALSREEQARCLDVNELVGTERW</sequence>
<evidence type="ECO:0000313" key="2">
    <source>
        <dbReference type="Proteomes" id="UP000184139"/>
    </source>
</evidence>
<dbReference type="AlphaFoldDB" id="A0A1M5XDX2"/>
<proteinExistence type="predicted"/>
<evidence type="ECO:0000313" key="1">
    <source>
        <dbReference type="EMBL" id="SHH97959.1"/>
    </source>
</evidence>
<dbReference type="RefSeq" id="WP_167369264.1">
    <property type="nucleotide sequence ID" value="NZ_FQXS01000019.1"/>
</dbReference>
<dbReference type="STRING" id="1121409.SAMN02745124_02994"/>
<name>A0A1M5XDX2_9BACT</name>
<dbReference type="EMBL" id="FQXS01000019">
    <property type="protein sequence ID" value="SHH97959.1"/>
    <property type="molecule type" value="Genomic_DNA"/>
</dbReference>
<reference evidence="1 2" key="1">
    <citation type="submission" date="2016-11" db="EMBL/GenBank/DDBJ databases">
        <authorList>
            <person name="Jaros S."/>
            <person name="Januszkiewicz K."/>
            <person name="Wedrychowicz H."/>
        </authorList>
    </citation>
    <scope>NUCLEOTIDE SEQUENCE [LARGE SCALE GENOMIC DNA]</scope>
    <source>
        <strain evidence="1 2">DSM 9705</strain>
    </source>
</reference>
<protein>
    <submittedName>
        <fullName evidence="1">Uncharacterized protein</fullName>
    </submittedName>
</protein>
<organism evidence="1 2">
    <name type="scientific">Desulfofustis glycolicus DSM 9705</name>
    <dbReference type="NCBI Taxonomy" id="1121409"/>
    <lineage>
        <taxon>Bacteria</taxon>
        <taxon>Pseudomonadati</taxon>
        <taxon>Thermodesulfobacteriota</taxon>
        <taxon>Desulfobulbia</taxon>
        <taxon>Desulfobulbales</taxon>
        <taxon>Desulfocapsaceae</taxon>
        <taxon>Desulfofustis</taxon>
    </lineage>
</organism>
<keyword evidence="2" id="KW-1185">Reference proteome</keyword>
<dbReference type="Proteomes" id="UP000184139">
    <property type="component" value="Unassembled WGS sequence"/>
</dbReference>
<accession>A0A1M5XDX2</accession>
<gene>
    <name evidence="1" type="ORF">SAMN02745124_02994</name>
</gene>